<feature type="transmembrane region" description="Helical" evidence="6">
    <location>
        <begin position="59"/>
        <end position="78"/>
    </location>
</feature>
<dbReference type="PANTHER" id="PTHR11132">
    <property type="entry name" value="SOLUTE CARRIER FAMILY 35"/>
    <property type="match status" value="1"/>
</dbReference>
<feature type="transmembrane region" description="Helical" evidence="6">
    <location>
        <begin position="209"/>
        <end position="232"/>
    </location>
</feature>
<comment type="subcellular location">
    <subcellularLocation>
        <location evidence="1">Membrane</location>
        <topology evidence="1">Multi-pass membrane protein</topology>
    </subcellularLocation>
</comment>
<feature type="domain" description="Sugar phosphate transporter" evidence="7">
    <location>
        <begin position="61"/>
        <end position="346"/>
    </location>
</feature>
<gene>
    <name evidence="8" type="ORF">GLOTRDRAFT_80300</name>
</gene>
<feature type="transmembrane region" description="Helical" evidence="6">
    <location>
        <begin position="186"/>
        <end position="203"/>
    </location>
</feature>
<feature type="transmembrane region" description="Helical" evidence="6">
    <location>
        <begin position="152"/>
        <end position="174"/>
    </location>
</feature>
<feature type="transmembrane region" description="Helical" evidence="6">
    <location>
        <begin position="274"/>
        <end position="296"/>
    </location>
</feature>
<feature type="transmembrane region" description="Helical" evidence="6">
    <location>
        <begin position="128"/>
        <end position="146"/>
    </location>
</feature>
<evidence type="ECO:0000259" key="7">
    <source>
        <dbReference type="Pfam" id="PF03151"/>
    </source>
</evidence>
<keyword evidence="4 6" id="KW-0472">Membrane</keyword>
<organism evidence="8 9">
    <name type="scientific">Gloeophyllum trabeum (strain ATCC 11539 / FP-39264 / Madison 617)</name>
    <name type="common">Brown rot fungus</name>
    <dbReference type="NCBI Taxonomy" id="670483"/>
    <lineage>
        <taxon>Eukaryota</taxon>
        <taxon>Fungi</taxon>
        <taxon>Dikarya</taxon>
        <taxon>Basidiomycota</taxon>
        <taxon>Agaricomycotina</taxon>
        <taxon>Agaricomycetes</taxon>
        <taxon>Gloeophyllales</taxon>
        <taxon>Gloeophyllaceae</taxon>
        <taxon>Gloeophyllum</taxon>
    </lineage>
</organism>
<sequence>MSTEKDLEQLHLDDSESASSGSRNSSLHLEAKEPYDAKDEPLPSPVSARQPAPANKPKMSAAMIIPIWIVLSSSVIIYNNYLYNTLQFRYPVFLVTWHLTFAAIGTRILQRTTHLVDGAKDVNMTKELFVRSILPIGILFSASLILSNTAYLYLSVAYIQMLKAFVPVAILLISWTFRIQEPNRKLGVIVFMISSGVALASHGELHFNLLGFIVQALAVVFEASRLVMIQILLHGMKMDPLVSLHYYAPVCAMINLLVIPFTEGLAPFYELARVGPLILFSNAAVAFLLNIAAVFLVGAGSGLVLTLAGVFKDILLISGSVLIFGSQITPLQVLGYTIALGGLVLFKTSGGK</sequence>
<dbReference type="KEGG" id="gtr:GLOTRDRAFT_80300"/>
<dbReference type="Proteomes" id="UP000030669">
    <property type="component" value="Unassembled WGS sequence"/>
</dbReference>
<dbReference type="RefSeq" id="XP_007869317.1">
    <property type="nucleotide sequence ID" value="XM_007871126.1"/>
</dbReference>
<feature type="transmembrane region" description="Helical" evidence="6">
    <location>
        <begin position="244"/>
        <end position="262"/>
    </location>
</feature>
<evidence type="ECO:0000256" key="3">
    <source>
        <dbReference type="ARBA" id="ARBA00022989"/>
    </source>
</evidence>
<evidence type="ECO:0000256" key="5">
    <source>
        <dbReference type="SAM" id="MobiDB-lite"/>
    </source>
</evidence>
<dbReference type="eggNOG" id="KOG1441">
    <property type="taxonomic scope" value="Eukaryota"/>
</dbReference>
<dbReference type="InterPro" id="IPR050186">
    <property type="entry name" value="TPT_transporter"/>
</dbReference>
<name>S7RHR0_GLOTA</name>
<feature type="compositionally biased region" description="Basic and acidic residues" evidence="5">
    <location>
        <begin position="1"/>
        <end position="14"/>
    </location>
</feature>
<evidence type="ECO:0000313" key="8">
    <source>
        <dbReference type="EMBL" id="EPQ52129.1"/>
    </source>
</evidence>
<dbReference type="InterPro" id="IPR004853">
    <property type="entry name" value="Sugar_P_trans_dom"/>
</dbReference>
<evidence type="ECO:0000256" key="4">
    <source>
        <dbReference type="ARBA" id="ARBA00023136"/>
    </source>
</evidence>
<dbReference type="Pfam" id="PF03151">
    <property type="entry name" value="TPT"/>
    <property type="match status" value="1"/>
</dbReference>
<keyword evidence="3 6" id="KW-1133">Transmembrane helix</keyword>
<evidence type="ECO:0000256" key="1">
    <source>
        <dbReference type="ARBA" id="ARBA00004141"/>
    </source>
</evidence>
<keyword evidence="9" id="KW-1185">Reference proteome</keyword>
<dbReference type="HOGENOM" id="CLU_022332_0_0_1"/>
<accession>S7RHR0</accession>
<evidence type="ECO:0000256" key="2">
    <source>
        <dbReference type="ARBA" id="ARBA00022692"/>
    </source>
</evidence>
<dbReference type="GO" id="GO:0016020">
    <property type="term" value="C:membrane"/>
    <property type="evidence" value="ECO:0007669"/>
    <property type="project" value="UniProtKB-SubCell"/>
</dbReference>
<feature type="region of interest" description="Disordered" evidence="5">
    <location>
        <begin position="1"/>
        <end position="54"/>
    </location>
</feature>
<dbReference type="OrthoDB" id="6418713at2759"/>
<proteinExistence type="predicted"/>
<feature type="compositionally biased region" description="Low complexity" evidence="5">
    <location>
        <begin position="17"/>
        <end position="26"/>
    </location>
</feature>
<evidence type="ECO:0000256" key="6">
    <source>
        <dbReference type="SAM" id="Phobius"/>
    </source>
</evidence>
<reference evidence="8 9" key="1">
    <citation type="journal article" date="2012" name="Science">
        <title>The Paleozoic origin of enzymatic lignin decomposition reconstructed from 31 fungal genomes.</title>
        <authorList>
            <person name="Floudas D."/>
            <person name="Binder M."/>
            <person name="Riley R."/>
            <person name="Barry K."/>
            <person name="Blanchette R.A."/>
            <person name="Henrissat B."/>
            <person name="Martinez A.T."/>
            <person name="Otillar R."/>
            <person name="Spatafora J.W."/>
            <person name="Yadav J.S."/>
            <person name="Aerts A."/>
            <person name="Benoit I."/>
            <person name="Boyd A."/>
            <person name="Carlson A."/>
            <person name="Copeland A."/>
            <person name="Coutinho P.M."/>
            <person name="de Vries R.P."/>
            <person name="Ferreira P."/>
            <person name="Findley K."/>
            <person name="Foster B."/>
            <person name="Gaskell J."/>
            <person name="Glotzer D."/>
            <person name="Gorecki P."/>
            <person name="Heitman J."/>
            <person name="Hesse C."/>
            <person name="Hori C."/>
            <person name="Igarashi K."/>
            <person name="Jurgens J.A."/>
            <person name="Kallen N."/>
            <person name="Kersten P."/>
            <person name="Kohler A."/>
            <person name="Kuees U."/>
            <person name="Kumar T.K.A."/>
            <person name="Kuo A."/>
            <person name="LaButti K."/>
            <person name="Larrondo L.F."/>
            <person name="Lindquist E."/>
            <person name="Ling A."/>
            <person name="Lombard V."/>
            <person name="Lucas S."/>
            <person name="Lundell T."/>
            <person name="Martin R."/>
            <person name="McLaughlin D.J."/>
            <person name="Morgenstern I."/>
            <person name="Morin E."/>
            <person name="Murat C."/>
            <person name="Nagy L.G."/>
            <person name="Nolan M."/>
            <person name="Ohm R.A."/>
            <person name="Patyshakuliyeva A."/>
            <person name="Rokas A."/>
            <person name="Ruiz-Duenas F.J."/>
            <person name="Sabat G."/>
            <person name="Salamov A."/>
            <person name="Samejima M."/>
            <person name="Schmutz J."/>
            <person name="Slot J.C."/>
            <person name="St John F."/>
            <person name="Stenlid J."/>
            <person name="Sun H."/>
            <person name="Sun S."/>
            <person name="Syed K."/>
            <person name="Tsang A."/>
            <person name="Wiebenga A."/>
            <person name="Young D."/>
            <person name="Pisabarro A."/>
            <person name="Eastwood D.C."/>
            <person name="Martin F."/>
            <person name="Cullen D."/>
            <person name="Grigoriev I.V."/>
            <person name="Hibbett D.S."/>
        </authorList>
    </citation>
    <scope>NUCLEOTIDE SEQUENCE [LARGE SCALE GENOMIC DNA]</scope>
    <source>
        <strain evidence="8 9">ATCC 11539</strain>
    </source>
</reference>
<protein>
    <submittedName>
        <fullName evidence="8">TPT-domain-containing protein</fullName>
    </submittedName>
</protein>
<dbReference type="GeneID" id="19308965"/>
<dbReference type="OMA" id="VVMIQVM"/>
<keyword evidence="2 6" id="KW-0812">Transmembrane</keyword>
<dbReference type="EMBL" id="KB469308">
    <property type="protein sequence ID" value="EPQ52129.1"/>
    <property type="molecule type" value="Genomic_DNA"/>
</dbReference>
<feature type="compositionally biased region" description="Basic and acidic residues" evidence="5">
    <location>
        <begin position="29"/>
        <end position="41"/>
    </location>
</feature>
<evidence type="ECO:0000313" key="9">
    <source>
        <dbReference type="Proteomes" id="UP000030669"/>
    </source>
</evidence>
<dbReference type="AlphaFoldDB" id="S7RHR0"/>